<dbReference type="Gene3D" id="1.25.40.20">
    <property type="entry name" value="Ankyrin repeat-containing domain"/>
    <property type="match status" value="4"/>
</dbReference>
<reference evidence="5" key="1">
    <citation type="journal article" date="2019" name="Beilstein J. Org. Chem.">
        <title>Nanangenines: drimane sesquiterpenoids as the dominant metabolite cohort of a novel Australian fungus, Aspergillus nanangensis.</title>
        <authorList>
            <person name="Lacey H.J."/>
            <person name="Gilchrist C.L.M."/>
            <person name="Crombie A."/>
            <person name="Kalaitzis J.A."/>
            <person name="Vuong D."/>
            <person name="Rutledge P.J."/>
            <person name="Turner P."/>
            <person name="Pitt J.I."/>
            <person name="Lacey E."/>
            <person name="Chooi Y.H."/>
            <person name="Piggott A.M."/>
        </authorList>
    </citation>
    <scope>NUCLEOTIDE SEQUENCE</scope>
    <source>
        <strain evidence="5">MST-FP2251</strain>
    </source>
</reference>
<feature type="repeat" description="ANK" evidence="3">
    <location>
        <begin position="400"/>
        <end position="432"/>
    </location>
</feature>
<sequence>MTGLLELPGELFITVAAFLGERDLLQLILSCPQAYSFLISTLYQDASLPLLWAAERGNERTIKNVFDYTSPPPLLLFYALTEACKYGHVNVVRRLLDSGAPVDRPDANSPEERDGGRKKTKPNMNGHQHGTFTPLWQATKHEHLQITEMLLEAGADPNRYTIVNCCRMFVQGCSTTDDLRIAKALLAHGFDITREQFLPNIIHENGGYELISLLLDHGADVSATDNCQATSLAIAVTASNVRRWQIVPLLLAHGAKTDIPDRWGTYPIHLAARHYNCSLLKKLLQAGASVDARNGSNMTALHIASNETLLSHRVLELLLDSGADLCASIGPGQSSILRTITSSGDPQIIRLFLDAAISRFPNVPSSDLMLAATVLADETTVTQLLKSHPSMDLLHETNNHGNNALMLAAGHGHDTIVRLLLPETPRIDIPRNSCRYSALQLAIWSRNLACVRPLLDRSPTTNRRDREGRTPLMLAVCENRRMDGFPNNPIVPSVEIAQELLVRCDNNKARDYDMWTPLHYAVEGGDIACVRLLLEVKGWRGSVNRNNCTPFMLAVMAEREDMVELFLEGRSGETADLAVRDEDGKTAVLQAVSKGNLSLVKRLVAHGFDLDAKGGFEWEDLTRVGSPLEVATMYGFDDIVEFLRESGAC</sequence>
<dbReference type="Proteomes" id="UP001194746">
    <property type="component" value="Unassembled WGS sequence"/>
</dbReference>
<comment type="caution">
    <text evidence="5">The sequence shown here is derived from an EMBL/GenBank/DDBJ whole genome shotgun (WGS) entry which is preliminary data.</text>
</comment>
<evidence type="ECO:0000256" key="3">
    <source>
        <dbReference type="PROSITE-ProRule" id="PRU00023"/>
    </source>
</evidence>
<dbReference type="InterPro" id="IPR036770">
    <property type="entry name" value="Ankyrin_rpt-contain_sf"/>
</dbReference>
<evidence type="ECO:0000313" key="5">
    <source>
        <dbReference type="EMBL" id="KAF9888559.1"/>
    </source>
</evidence>
<evidence type="ECO:0000256" key="2">
    <source>
        <dbReference type="ARBA" id="ARBA00023043"/>
    </source>
</evidence>
<feature type="compositionally biased region" description="Basic and acidic residues" evidence="4">
    <location>
        <begin position="103"/>
        <end position="117"/>
    </location>
</feature>
<feature type="repeat" description="ANK" evidence="3">
    <location>
        <begin position="263"/>
        <end position="295"/>
    </location>
</feature>
<dbReference type="SUPFAM" id="SSF48403">
    <property type="entry name" value="Ankyrin repeat"/>
    <property type="match status" value="3"/>
</dbReference>
<feature type="repeat" description="ANK" evidence="3">
    <location>
        <begin position="583"/>
        <end position="615"/>
    </location>
</feature>
<accession>A0AAD4CL72</accession>
<dbReference type="InterPro" id="IPR002110">
    <property type="entry name" value="Ankyrin_rpt"/>
</dbReference>
<feature type="region of interest" description="Disordered" evidence="4">
    <location>
        <begin position="100"/>
        <end position="129"/>
    </location>
</feature>
<dbReference type="PANTHER" id="PTHR24198:SF165">
    <property type="entry name" value="ANKYRIN REPEAT-CONTAINING PROTEIN-RELATED"/>
    <property type="match status" value="1"/>
</dbReference>
<name>A0AAD4CL72_ASPNN</name>
<feature type="repeat" description="ANK" evidence="3">
    <location>
        <begin position="296"/>
        <end position="325"/>
    </location>
</feature>
<feature type="repeat" description="ANK" evidence="3">
    <location>
        <begin position="79"/>
        <end position="107"/>
    </location>
</feature>
<dbReference type="PROSITE" id="PS50297">
    <property type="entry name" value="ANK_REP_REGION"/>
    <property type="match status" value="5"/>
</dbReference>
<dbReference type="EMBL" id="VCAU01000045">
    <property type="protein sequence ID" value="KAF9888559.1"/>
    <property type="molecule type" value="Genomic_DNA"/>
</dbReference>
<dbReference type="PANTHER" id="PTHR24198">
    <property type="entry name" value="ANKYRIN REPEAT AND PROTEIN KINASE DOMAIN-CONTAINING PROTEIN"/>
    <property type="match status" value="1"/>
</dbReference>
<dbReference type="Pfam" id="PF12796">
    <property type="entry name" value="Ank_2"/>
    <property type="match status" value="5"/>
</dbReference>
<proteinExistence type="predicted"/>
<keyword evidence="2 3" id="KW-0040">ANK repeat</keyword>
<keyword evidence="1" id="KW-0677">Repeat</keyword>
<evidence type="ECO:0000256" key="1">
    <source>
        <dbReference type="ARBA" id="ARBA00022737"/>
    </source>
</evidence>
<feature type="repeat" description="ANK" evidence="3">
    <location>
        <begin position="513"/>
        <end position="535"/>
    </location>
</feature>
<evidence type="ECO:0000313" key="6">
    <source>
        <dbReference type="Proteomes" id="UP001194746"/>
    </source>
</evidence>
<dbReference type="PROSITE" id="PS50088">
    <property type="entry name" value="ANK_REPEAT"/>
    <property type="match status" value="7"/>
</dbReference>
<organism evidence="5 6">
    <name type="scientific">Aspergillus nanangensis</name>
    <dbReference type="NCBI Taxonomy" id="2582783"/>
    <lineage>
        <taxon>Eukaryota</taxon>
        <taxon>Fungi</taxon>
        <taxon>Dikarya</taxon>
        <taxon>Ascomycota</taxon>
        <taxon>Pezizomycotina</taxon>
        <taxon>Eurotiomycetes</taxon>
        <taxon>Eurotiomycetidae</taxon>
        <taxon>Eurotiales</taxon>
        <taxon>Aspergillaceae</taxon>
        <taxon>Aspergillus</taxon>
        <taxon>Aspergillus subgen. Circumdati</taxon>
    </lineage>
</organism>
<gene>
    <name evidence="5" type="primary">ANK2</name>
    <name evidence="5" type="ORF">FE257_008490</name>
</gene>
<reference evidence="5" key="2">
    <citation type="submission" date="2020-02" db="EMBL/GenBank/DDBJ databases">
        <authorList>
            <person name="Gilchrist C.L.M."/>
            <person name="Chooi Y.-H."/>
        </authorList>
    </citation>
    <scope>NUCLEOTIDE SEQUENCE</scope>
    <source>
        <strain evidence="5">MST-FP2251</strain>
    </source>
</reference>
<dbReference type="SMART" id="SM00248">
    <property type="entry name" value="ANK"/>
    <property type="match status" value="13"/>
</dbReference>
<dbReference type="AlphaFoldDB" id="A0AAD4CL72"/>
<protein>
    <submittedName>
        <fullName evidence="5">Ankyrin-2</fullName>
    </submittedName>
</protein>
<evidence type="ECO:0000256" key="4">
    <source>
        <dbReference type="SAM" id="MobiDB-lite"/>
    </source>
</evidence>
<keyword evidence="6" id="KW-1185">Reference proteome</keyword>
<feature type="repeat" description="ANK" evidence="3">
    <location>
        <begin position="130"/>
        <end position="162"/>
    </location>
</feature>